<reference evidence="3" key="1">
    <citation type="journal article" date="2019" name="Int. J. Syst. Evol. Microbiol.">
        <title>The Global Catalogue of Microorganisms (GCM) 10K type strain sequencing project: providing services to taxonomists for standard genome sequencing and annotation.</title>
        <authorList>
            <consortium name="The Broad Institute Genomics Platform"/>
            <consortium name="The Broad Institute Genome Sequencing Center for Infectious Disease"/>
            <person name="Wu L."/>
            <person name="Ma J."/>
        </authorList>
    </citation>
    <scope>NUCLEOTIDE SEQUENCE [LARGE SCALE GENOMIC DNA]</scope>
    <source>
        <strain evidence="3">JCM 18063</strain>
    </source>
</reference>
<keyword evidence="1" id="KW-0472">Membrane</keyword>
<evidence type="ECO:0008006" key="4">
    <source>
        <dbReference type="Google" id="ProtNLM"/>
    </source>
</evidence>
<gene>
    <name evidence="2" type="ORF">GCM10023216_00810</name>
</gene>
<name>A0ABP8XWH9_9MICO</name>
<keyword evidence="1" id="KW-0812">Transmembrane</keyword>
<proteinExistence type="predicted"/>
<evidence type="ECO:0000256" key="1">
    <source>
        <dbReference type="SAM" id="Phobius"/>
    </source>
</evidence>
<keyword evidence="1" id="KW-1133">Transmembrane helix</keyword>
<organism evidence="2 3">
    <name type="scientific">Isoptericola chiayiensis</name>
    <dbReference type="NCBI Taxonomy" id="579446"/>
    <lineage>
        <taxon>Bacteria</taxon>
        <taxon>Bacillati</taxon>
        <taxon>Actinomycetota</taxon>
        <taxon>Actinomycetes</taxon>
        <taxon>Micrococcales</taxon>
        <taxon>Promicromonosporaceae</taxon>
        <taxon>Isoptericola</taxon>
    </lineage>
</organism>
<dbReference type="EMBL" id="BAABID010000001">
    <property type="protein sequence ID" value="GAA4716769.1"/>
    <property type="molecule type" value="Genomic_DNA"/>
</dbReference>
<keyword evidence="3" id="KW-1185">Reference proteome</keyword>
<sequence length="104" mass="11358">MNRVGVSDVLRPPRVEPFADEGVDLFVPATYDVVWSVVVAVVVLLTLTAVVAIVVLVRRRAARPERVGTGTRESRLAEVDRLHATGALDDDERQAARTRILGTL</sequence>
<evidence type="ECO:0000313" key="3">
    <source>
        <dbReference type="Proteomes" id="UP001500956"/>
    </source>
</evidence>
<accession>A0ABP8XWH9</accession>
<comment type="caution">
    <text evidence="2">The sequence shown here is derived from an EMBL/GenBank/DDBJ whole genome shotgun (WGS) entry which is preliminary data.</text>
</comment>
<dbReference type="Proteomes" id="UP001500956">
    <property type="component" value="Unassembled WGS sequence"/>
</dbReference>
<protein>
    <recommendedName>
        <fullName evidence="4">SHOCT domain-containing protein</fullName>
    </recommendedName>
</protein>
<evidence type="ECO:0000313" key="2">
    <source>
        <dbReference type="EMBL" id="GAA4716769.1"/>
    </source>
</evidence>
<feature type="transmembrane region" description="Helical" evidence="1">
    <location>
        <begin position="33"/>
        <end position="57"/>
    </location>
</feature>